<keyword evidence="1" id="KW-0808">Transferase</keyword>
<dbReference type="InterPro" id="IPR037143">
    <property type="entry name" value="4-PPantetheinyl_Trfase_dom_sf"/>
</dbReference>
<accession>D1PYR2</accession>
<dbReference type="SUPFAM" id="SSF56214">
    <property type="entry name" value="4'-phosphopantetheinyl transferase"/>
    <property type="match status" value="1"/>
</dbReference>
<dbReference type="OrthoDB" id="1190494at2"/>
<evidence type="ECO:0000313" key="3">
    <source>
        <dbReference type="EMBL" id="EFA43501.1"/>
    </source>
</evidence>
<gene>
    <name evidence="3" type="ORF">HMPREF0645_2097</name>
</gene>
<dbReference type="RefSeq" id="WP_007174200.1">
    <property type="nucleotide sequence ID" value="NZ_GG704781.1"/>
</dbReference>
<evidence type="ECO:0000256" key="1">
    <source>
        <dbReference type="ARBA" id="ARBA00022679"/>
    </source>
</evidence>
<reference evidence="3 4" key="1">
    <citation type="submission" date="2009-10" db="EMBL/GenBank/DDBJ databases">
        <authorList>
            <person name="Qin X."/>
            <person name="Bachman B."/>
            <person name="Battles P."/>
            <person name="Bell A."/>
            <person name="Bess C."/>
            <person name="Bickham C."/>
            <person name="Chaboub L."/>
            <person name="Chen D."/>
            <person name="Coyle M."/>
            <person name="Deiros D.R."/>
            <person name="Dinh H."/>
            <person name="Forbes L."/>
            <person name="Fowler G."/>
            <person name="Francisco L."/>
            <person name="Fu Q."/>
            <person name="Gubbala S."/>
            <person name="Hale W."/>
            <person name="Han Y."/>
            <person name="Hemphill L."/>
            <person name="Highlander S.K."/>
            <person name="Hirani K."/>
            <person name="Hogues M."/>
            <person name="Jackson L."/>
            <person name="Jakkamsetti A."/>
            <person name="Javaid M."/>
            <person name="Jiang H."/>
            <person name="Korchina V."/>
            <person name="Kovar C."/>
            <person name="Lara F."/>
            <person name="Lee S."/>
            <person name="Mata R."/>
            <person name="Mathew T."/>
            <person name="Moen C."/>
            <person name="Morales K."/>
            <person name="Munidasa M."/>
            <person name="Nazareth L."/>
            <person name="Ngo R."/>
            <person name="Nguyen L."/>
            <person name="Okwuonu G."/>
            <person name="Ongeri F."/>
            <person name="Patil S."/>
            <person name="Petrosino J."/>
            <person name="Pham C."/>
            <person name="Pham P."/>
            <person name="Pu L.-L."/>
            <person name="Puazo M."/>
            <person name="Raj R."/>
            <person name="Reid J."/>
            <person name="Rouhana J."/>
            <person name="Saada N."/>
            <person name="Shang Y."/>
            <person name="Simmons D."/>
            <person name="Thornton R."/>
            <person name="Warren J."/>
            <person name="Weissenberger G."/>
            <person name="Zhang J."/>
            <person name="Zhang L."/>
            <person name="Zhou C."/>
            <person name="Zhu D."/>
            <person name="Muzny D."/>
            <person name="Worley K."/>
            <person name="Gibbs R."/>
        </authorList>
    </citation>
    <scope>NUCLEOTIDE SEQUENCE [LARGE SCALE GENOMIC DNA]</scope>
    <source>
        <strain evidence="3 4">DSM 17361</strain>
    </source>
</reference>
<feature type="domain" description="4'-phosphopantetheinyl transferase" evidence="2">
    <location>
        <begin position="99"/>
        <end position="193"/>
    </location>
</feature>
<dbReference type="GO" id="GO:0000287">
    <property type="term" value="F:magnesium ion binding"/>
    <property type="evidence" value="ECO:0007669"/>
    <property type="project" value="InterPro"/>
</dbReference>
<organism evidence="3 4">
    <name type="scientific">Hallella bergensis DSM 17361</name>
    <dbReference type="NCBI Taxonomy" id="585502"/>
    <lineage>
        <taxon>Bacteria</taxon>
        <taxon>Pseudomonadati</taxon>
        <taxon>Bacteroidota</taxon>
        <taxon>Bacteroidia</taxon>
        <taxon>Bacteroidales</taxon>
        <taxon>Prevotellaceae</taxon>
        <taxon>Hallella</taxon>
    </lineage>
</organism>
<dbReference type="eggNOG" id="COG2091">
    <property type="taxonomic scope" value="Bacteria"/>
</dbReference>
<name>D1PYR2_9BACT</name>
<proteinExistence type="predicted"/>
<comment type="caution">
    <text evidence="3">The sequence shown here is derived from an EMBL/GenBank/DDBJ whole genome shotgun (WGS) entry which is preliminary data.</text>
</comment>
<dbReference type="Gene3D" id="3.90.470.20">
    <property type="entry name" value="4'-phosphopantetheinyl transferase domain"/>
    <property type="match status" value="1"/>
</dbReference>
<dbReference type="Pfam" id="PF01648">
    <property type="entry name" value="ACPS"/>
    <property type="match status" value="1"/>
</dbReference>
<evidence type="ECO:0000259" key="2">
    <source>
        <dbReference type="Pfam" id="PF01648"/>
    </source>
</evidence>
<dbReference type="Proteomes" id="UP000003160">
    <property type="component" value="Unassembled WGS sequence"/>
</dbReference>
<keyword evidence="4" id="KW-1185">Reference proteome</keyword>
<dbReference type="HOGENOM" id="CLU_104083_3_0_10"/>
<dbReference type="EMBL" id="ACKS01000079">
    <property type="protein sequence ID" value="EFA43501.1"/>
    <property type="molecule type" value="Genomic_DNA"/>
</dbReference>
<evidence type="ECO:0000313" key="4">
    <source>
        <dbReference type="Proteomes" id="UP000003160"/>
    </source>
</evidence>
<protein>
    <recommendedName>
        <fullName evidence="2">4'-phosphopantetheinyl transferase domain-containing protein</fullName>
    </recommendedName>
</protein>
<dbReference type="InterPro" id="IPR008278">
    <property type="entry name" value="4-PPantetheinyl_Trfase_dom"/>
</dbReference>
<dbReference type="AlphaFoldDB" id="D1PYR2"/>
<dbReference type="GO" id="GO:0008897">
    <property type="term" value="F:holo-[acyl-carrier-protein] synthase activity"/>
    <property type="evidence" value="ECO:0007669"/>
    <property type="project" value="InterPro"/>
</dbReference>
<sequence>MPLVRDEFIKPDVRLAVWRLTEAVEDFVVPRQLDLSMMRSDSRKCEVLAIYALLAHMTGRDGLLIDHDETGRPSVPGWKLGISHTKGWAALIMSKMRTVAIDIEYQSERVARVSDRFLRPDEKRGTVSCQLISWSAKETVYKLLSEENLQFSEMRLKTFEESDQGVVEVEDLKKPKSVMVNFELNKDYVLTYAVE</sequence>